<evidence type="ECO:0000256" key="1">
    <source>
        <dbReference type="SAM" id="Phobius"/>
    </source>
</evidence>
<keyword evidence="1" id="KW-0472">Membrane</keyword>
<proteinExistence type="predicted"/>
<dbReference type="EMBL" id="KT997799">
    <property type="protein sequence ID" value="ANO58143.1"/>
    <property type="molecule type" value="Genomic_DNA"/>
</dbReference>
<name>A0A1B0Z1S4_9BACT</name>
<keyword evidence="1" id="KW-0812">Transmembrane</keyword>
<feature type="transmembrane region" description="Helical" evidence="1">
    <location>
        <begin position="57"/>
        <end position="74"/>
    </location>
</feature>
<organism evidence="2">
    <name type="scientific">uncultured Bacteroidota bacterium</name>
    <dbReference type="NCBI Taxonomy" id="152509"/>
    <lineage>
        <taxon>Bacteria</taxon>
        <taxon>Pseudomonadati</taxon>
        <taxon>Bacteroidota</taxon>
        <taxon>environmental samples</taxon>
    </lineage>
</organism>
<feature type="transmembrane region" description="Helical" evidence="1">
    <location>
        <begin position="29"/>
        <end position="51"/>
    </location>
</feature>
<feature type="transmembrane region" description="Helical" evidence="1">
    <location>
        <begin position="86"/>
        <end position="107"/>
    </location>
</feature>
<sequence length="108" mass="11937">MPEAIFTPSLKLEIMTFYQKQLSEFTRDFYAGASTGIIVSSCLGSIAAMLILMNGHALADMIQLGMIVVACMWYNASVLAQLKAKFVFNSLIISILMSTTFILINIFQ</sequence>
<protein>
    <submittedName>
        <fullName evidence="2">Membrane protein</fullName>
    </submittedName>
</protein>
<dbReference type="AlphaFoldDB" id="A0A1B0Z1S4"/>
<keyword evidence="1" id="KW-1133">Transmembrane helix</keyword>
<accession>A0A1B0Z1S4</accession>
<reference evidence="2" key="1">
    <citation type="submission" date="2015-11" db="EMBL/GenBank/DDBJ databases">
        <title>Genomes of Abundant and Widespread Viruses from the Deep Ocean.</title>
        <authorList>
            <person name="Mizuno C.M."/>
            <person name="Ghai R."/>
            <person name="Saghai A."/>
            <person name="Lopez-Garcia P."/>
            <person name="Rodriguez-Valera F."/>
        </authorList>
    </citation>
    <scope>NUCLEOTIDE SEQUENCE</scope>
</reference>
<evidence type="ECO:0000313" key="2">
    <source>
        <dbReference type="EMBL" id="ANO58143.1"/>
    </source>
</evidence>